<evidence type="ECO:0000313" key="2">
    <source>
        <dbReference type="EMBL" id="GAA1785046.1"/>
    </source>
</evidence>
<feature type="transmembrane region" description="Helical" evidence="1">
    <location>
        <begin position="29"/>
        <end position="46"/>
    </location>
</feature>
<dbReference type="Pfam" id="PF11298">
    <property type="entry name" value="DUF3099"/>
    <property type="match status" value="1"/>
</dbReference>
<sequence length="106" mass="11388">MSRHSAPAQSVTTAHESLAAEQSARIRKYLITMAIRTACFILAVVLTGWLRWTAVAGAVILPYVAVVFANAVKPRGPGVLQEVTPVTPVIAQDAETLEGYVVHHPE</sequence>
<feature type="transmembrane region" description="Helical" evidence="1">
    <location>
        <begin position="52"/>
        <end position="72"/>
    </location>
</feature>
<accession>A0ABN2LDI3</accession>
<keyword evidence="1" id="KW-1133">Transmembrane helix</keyword>
<evidence type="ECO:0000313" key="3">
    <source>
        <dbReference type="Proteomes" id="UP001499938"/>
    </source>
</evidence>
<dbReference type="InterPro" id="IPR021449">
    <property type="entry name" value="DUF3099"/>
</dbReference>
<name>A0ABN2LDI3_9MICO</name>
<dbReference type="Proteomes" id="UP001499938">
    <property type="component" value="Unassembled WGS sequence"/>
</dbReference>
<keyword evidence="3" id="KW-1185">Reference proteome</keyword>
<keyword evidence="1" id="KW-0812">Transmembrane</keyword>
<dbReference type="RefSeq" id="WP_344081606.1">
    <property type="nucleotide sequence ID" value="NZ_BAAAPO010000015.1"/>
</dbReference>
<proteinExistence type="predicted"/>
<dbReference type="EMBL" id="BAAAPO010000015">
    <property type="protein sequence ID" value="GAA1785046.1"/>
    <property type="molecule type" value="Genomic_DNA"/>
</dbReference>
<protein>
    <submittedName>
        <fullName evidence="2">DUF3099 domain-containing protein</fullName>
    </submittedName>
</protein>
<gene>
    <name evidence="2" type="ORF">GCM10009811_07730</name>
</gene>
<keyword evidence="1" id="KW-0472">Membrane</keyword>
<reference evidence="2 3" key="1">
    <citation type="journal article" date="2019" name="Int. J. Syst. Evol. Microbiol.">
        <title>The Global Catalogue of Microorganisms (GCM) 10K type strain sequencing project: providing services to taxonomists for standard genome sequencing and annotation.</title>
        <authorList>
            <consortium name="The Broad Institute Genomics Platform"/>
            <consortium name="The Broad Institute Genome Sequencing Center for Infectious Disease"/>
            <person name="Wu L."/>
            <person name="Ma J."/>
        </authorList>
    </citation>
    <scope>NUCLEOTIDE SEQUENCE [LARGE SCALE GENOMIC DNA]</scope>
    <source>
        <strain evidence="2 3">JCM 15592</strain>
    </source>
</reference>
<organism evidence="2 3">
    <name type="scientific">Nostocoides veronense</name>
    <dbReference type="NCBI Taxonomy" id="330836"/>
    <lineage>
        <taxon>Bacteria</taxon>
        <taxon>Bacillati</taxon>
        <taxon>Actinomycetota</taxon>
        <taxon>Actinomycetes</taxon>
        <taxon>Micrococcales</taxon>
        <taxon>Intrasporangiaceae</taxon>
        <taxon>Nostocoides</taxon>
    </lineage>
</organism>
<comment type="caution">
    <text evidence="2">The sequence shown here is derived from an EMBL/GenBank/DDBJ whole genome shotgun (WGS) entry which is preliminary data.</text>
</comment>
<evidence type="ECO:0000256" key="1">
    <source>
        <dbReference type="SAM" id="Phobius"/>
    </source>
</evidence>